<dbReference type="GO" id="GO:0005886">
    <property type="term" value="C:plasma membrane"/>
    <property type="evidence" value="ECO:0007669"/>
    <property type="project" value="UniProtKB-SubCell"/>
</dbReference>
<accession>A0A429V9P7</accession>
<evidence type="ECO:0000256" key="8">
    <source>
        <dbReference type="ARBA" id="ARBA00023186"/>
    </source>
</evidence>
<evidence type="ECO:0000256" key="5">
    <source>
        <dbReference type="ARBA" id="ARBA00022692"/>
    </source>
</evidence>
<dbReference type="Proteomes" id="UP000274661">
    <property type="component" value="Unassembled WGS sequence"/>
</dbReference>
<evidence type="ECO:0000256" key="2">
    <source>
        <dbReference type="ARBA" id="ARBA00018370"/>
    </source>
</evidence>
<comment type="caution">
    <text evidence="16">The sequence shown here is derived from an EMBL/GenBank/DDBJ whole genome shotgun (WGS) entry which is preliminary data.</text>
</comment>
<dbReference type="AlphaFoldDB" id="A0A429V9P7"/>
<dbReference type="InterPro" id="IPR046357">
    <property type="entry name" value="PPIase_dom_sf"/>
</dbReference>
<dbReference type="Pfam" id="PF13624">
    <property type="entry name" value="SurA_N_3"/>
    <property type="match status" value="1"/>
</dbReference>
<keyword evidence="4" id="KW-0997">Cell inner membrane</keyword>
<keyword evidence="14" id="KW-0413">Isomerase</keyword>
<dbReference type="OrthoDB" id="9768393at2"/>
<evidence type="ECO:0000313" key="17">
    <source>
        <dbReference type="Proteomes" id="UP000274661"/>
    </source>
</evidence>
<evidence type="ECO:0000256" key="4">
    <source>
        <dbReference type="ARBA" id="ARBA00022519"/>
    </source>
</evidence>
<evidence type="ECO:0000313" key="16">
    <source>
        <dbReference type="EMBL" id="RST30701.1"/>
    </source>
</evidence>
<dbReference type="PROSITE" id="PS50198">
    <property type="entry name" value="PPIC_PPIASE_2"/>
    <property type="match status" value="1"/>
</dbReference>
<keyword evidence="14" id="KW-0697">Rotamase</keyword>
<dbReference type="SUPFAM" id="SSF109998">
    <property type="entry name" value="Triger factor/SurA peptide-binding domain-like"/>
    <property type="match status" value="1"/>
</dbReference>
<evidence type="ECO:0000256" key="1">
    <source>
        <dbReference type="ARBA" id="ARBA00004382"/>
    </source>
</evidence>
<dbReference type="Gene3D" id="1.10.4030.10">
    <property type="entry name" value="Porin chaperone SurA, peptide-binding domain"/>
    <property type="match status" value="1"/>
</dbReference>
<dbReference type="Pfam" id="PF13145">
    <property type="entry name" value="Rotamase_2"/>
    <property type="match status" value="1"/>
</dbReference>
<dbReference type="InterPro" id="IPR027304">
    <property type="entry name" value="Trigger_fact/SurA_dom_sf"/>
</dbReference>
<comment type="subcellular location">
    <subcellularLocation>
        <location evidence="1">Cell inner membrane</location>
        <topology evidence="1">Single-pass type II membrane protein</topology>
        <orientation evidence="1">Periplasmic side</orientation>
    </subcellularLocation>
</comment>
<keyword evidence="6" id="KW-1133">Transmembrane helix</keyword>
<dbReference type="Gene3D" id="3.10.50.40">
    <property type="match status" value="1"/>
</dbReference>
<comment type="similarity">
    <text evidence="11">Belongs to the PpiD chaperone family.</text>
</comment>
<protein>
    <recommendedName>
        <fullName evidence="2">Parvulin-like PPIase</fullName>
    </recommendedName>
    <alternativeName>
        <fullName evidence="9">Peptidyl-prolyl cis-trans isomerase plp</fullName>
    </alternativeName>
    <alternativeName>
        <fullName evidence="12">Periplasmic chaperone PpiD</fullName>
    </alternativeName>
    <alternativeName>
        <fullName evidence="13">Periplasmic folding chaperone</fullName>
    </alternativeName>
    <alternativeName>
        <fullName evidence="10">Rotamase plp</fullName>
    </alternativeName>
</protein>
<dbReference type="EMBL" id="RWJF01000001">
    <property type="protein sequence ID" value="RST30701.1"/>
    <property type="molecule type" value="Genomic_DNA"/>
</dbReference>
<sequence>MLTTLRRVSNSKGGQFIFAILLVTMLAAWGLADVTSIQSGGGFSWFGGGGGVAKVGSTSLTQADIDRALERRLQQVRQQNPNATYATIAGDYDAIIEALLQDKTVQAMGDKADLDVSRKLVDAEIAQIPGLNGLDGKFSEQNYQQFLSRERLTDQQVRDEIRTALLQRMIVVPTAASARVPTGQALPYASLMLELRQGEVGFIPTKAFEAGIAPTPAAVQAYYTQNRARYLVPEQRVLRIARIGPDQLPNVNPTDQEIAAAYQANQAQYAAKETRGISRAVVADKVQADAIAAKVRSGTPFAAAAAPAGLAAADIALGDQTRDALANLTNAQVAAAAFAAPSGGVVGPIRTELGWVVVKVDGIKRQAGKTLDEARPEIAAKLRADKAKDGLADLVGTVEDELSNGANFTETVAKHKLPVSETPPLLANGQSRTQPGFRLPAELQPVLKEGFALSPDDDPTAVNLQGDAGYALVALGPVTAAQPAPLAQIGDQVRADLVRQGALDKARSSAQAIAARVGNGSIAAAVKTLGVPVPAPAPVTARRIQLLQLQGNVPPALRMLFSLPAGKTQYVAAPNDEGFFLVKADRVVAGDARTNPSVIAQQQAQLNQQAGSELAEQFIRAAQKSLGTRRNADAIAQGRQRLLTSGQ</sequence>
<evidence type="ECO:0000256" key="9">
    <source>
        <dbReference type="ARBA" id="ARBA00030642"/>
    </source>
</evidence>
<evidence type="ECO:0000256" key="6">
    <source>
        <dbReference type="ARBA" id="ARBA00022989"/>
    </source>
</evidence>
<keyword evidence="5" id="KW-0812">Transmembrane</keyword>
<dbReference type="PANTHER" id="PTHR47529">
    <property type="entry name" value="PEPTIDYL-PROLYL CIS-TRANS ISOMERASE D"/>
    <property type="match status" value="1"/>
</dbReference>
<dbReference type="GO" id="GO:0003755">
    <property type="term" value="F:peptidyl-prolyl cis-trans isomerase activity"/>
    <property type="evidence" value="ECO:0007669"/>
    <property type="project" value="UniProtKB-KW"/>
</dbReference>
<evidence type="ECO:0000256" key="10">
    <source>
        <dbReference type="ARBA" id="ARBA00031484"/>
    </source>
</evidence>
<keyword evidence="8" id="KW-0143">Chaperone</keyword>
<dbReference type="InterPro" id="IPR052029">
    <property type="entry name" value="PpiD_chaperone"/>
</dbReference>
<evidence type="ECO:0000256" key="11">
    <source>
        <dbReference type="ARBA" id="ARBA00038408"/>
    </source>
</evidence>
<dbReference type="InterPro" id="IPR000297">
    <property type="entry name" value="PPIase_PpiC"/>
</dbReference>
<gene>
    <name evidence="16" type="ORF">HMF7854_07540</name>
</gene>
<proteinExistence type="inferred from homology"/>
<dbReference type="RefSeq" id="WP_126718535.1">
    <property type="nucleotide sequence ID" value="NZ_RWJF01000001.1"/>
</dbReference>
<evidence type="ECO:0000256" key="3">
    <source>
        <dbReference type="ARBA" id="ARBA00022475"/>
    </source>
</evidence>
<evidence type="ECO:0000259" key="15">
    <source>
        <dbReference type="PROSITE" id="PS50198"/>
    </source>
</evidence>
<evidence type="ECO:0000256" key="14">
    <source>
        <dbReference type="PROSITE-ProRule" id="PRU00278"/>
    </source>
</evidence>
<evidence type="ECO:0000256" key="13">
    <source>
        <dbReference type="ARBA" id="ARBA00042775"/>
    </source>
</evidence>
<dbReference type="SUPFAM" id="SSF54534">
    <property type="entry name" value="FKBP-like"/>
    <property type="match status" value="1"/>
</dbReference>
<reference evidence="16 17" key="1">
    <citation type="submission" date="2018-12" db="EMBL/GenBank/DDBJ databases">
        <title>Sphingomonas sp. HMF7854 Genome sequencing and assembly.</title>
        <authorList>
            <person name="Cha I."/>
            <person name="Kang H."/>
            <person name="Kim H."/>
            <person name="Kang J."/>
            <person name="Joh K."/>
        </authorList>
    </citation>
    <scope>NUCLEOTIDE SEQUENCE [LARGE SCALE GENOMIC DNA]</scope>
    <source>
        <strain evidence="16 17">HMF7854</strain>
    </source>
</reference>
<keyword evidence="17" id="KW-1185">Reference proteome</keyword>
<keyword evidence="3" id="KW-1003">Cell membrane</keyword>
<keyword evidence="7" id="KW-0472">Membrane</keyword>
<organism evidence="16 17">
    <name type="scientific">Sphingomonas ginkgonis</name>
    <dbReference type="NCBI Taxonomy" id="2315330"/>
    <lineage>
        <taxon>Bacteria</taxon>
        <taxon>Pseudomonadati</taxon>
        <taxon>Pseudomonadota</taxon>
        <taxon>Alphaproteobacteria</taxon>
        <taxon>Sphingomonadales</taxon>
        <taxon>Sphingomonadaceae</taxon>
        <taxon>Sphingomonas</taxon>
    </lineage>
</organism>
<dbReference type="PANTHER" id="PTHR47529:SF1">
    <property type="entry name" value="PERIPLASMIC CHAPERONE PPID"/>
    <property type="match status" value="1"/>
</dbReference>
<evidence type="ECO:0000256" key="12">
    <source>
        <dbReference type="ARBA" id="ARBA00040743"/>
    </source>
</evidence>
<feature type="domain" description="PpiC" evidence="15">
    <location>
        <begin position="259"/>
        <end position="362"/>
    </location>
</feature>
<name>A0A429V9P7_9SPHN</name>
<evidence type="ECO:0000256" key="7">
    <source>
        <dbReference type="ARBA" id="ARBA00023136"/>
    </source>
</evidence>